<accession>A0A8J3CIT4</accession>
<organism evidence="3 4">
    <name type="scientific">Longimycelium tulufanense</name>
    <dbReference type="NCBI Taxonomy" id="907463"/>
    <lineage>
        <taxon>Bacteria</taxon>
        <taxon>Bacillati</taxon>
        <taxon>Actinomycetota</taxon>
        <taxon>Actinomycetes</taxon>
        <taxon>Pseudonocardiales</taxon>
        <taxon>Pseudonocardiaceae</taxon>
        <taxon>Longimycelium</taxon>
    </lineage>
</organism>
<evidence type="ECO:0000313" key="4">
    <source>
        <dbReference type="Proteomes" id="UP000637578"/>
    </source>
</evidence>
<dbReference type="GO" id="GO:0071949">
    <property type="term" value="F:FAD binding"/>
    <property type="evidence" value="ECO:0007669"/>
    <property type="project" value="InterPro"/>
</dbReference>
<dbReference type="InterPro" id="IPR002938">
    <property type="entry name" value="FAD-bd"/>
</dbReference>
<dbReference type="PANTHER" id="PTHR43422">
    <property type="entry name" value="THIAMINE THIAZOLE SYNTHASE"/>
    <property type="match status" value="1"/>
</dbReference>
<keyword evidence="4" id="KW-1185">Reference proteome</keyword>
<comment type="caution">
    <text evidence="3">The sequence shown here is derived from an EMBL/GenBank/DDBJ whole genome shotgun (WGS) entry which is preliminary data.</text>
</comment>
<dbReference type="Gene3D" id="3.50.50.60">
    <property type="entry name" value="FAD/NAD(P)-binding domain"/>
    <property type="match status" value="1"/>
</dbReference>
<dbReference type="Proteomes" id="UP000637578">
    <property type="component" value="Unassembled WGS sequence"/>
</dbReference>
<dbReference type="InterPro" id="IPR036188">
    <property type="entry name" value="FAD/NAD-bd_sf"/>
</dbReference>
<evidence type="ECO:0000259" key="2">
    <source>
        <dbReference type="Pfam" id="PF01494"/>
    </source>
</evidence>
<name>A0A8J3CIT4_9PSEU</name>
<dbReference type="EMBL" id="BMMK01000022">
    <property type="protein sequence ID" value="GGM68083.1"/>
    <property type="molecule type" value="Genomic_DNA"/>
</dbReference>
<evidence type="ECO:0000256" key="1">
    <source>
        <dbReference type="SAM" id="MobiDB-lite"/>
    </source>
</evidence>
<feature type="compositionally biased region" description="Basic and acidic residues" evidence="1">
    <location>
        <begin position="460"/>
        <end position="470"/>
    </location>
</feature>
<dbReference type="AlphaFoldDB" id="A0A8J3CIT4"/>
<feature type="domain" description="FAD-binding" evidence="2">
    <location>
        <begin position="13"/>
        <end position="364"/>
    </location>
</feature>
<sequence length="470" mass="50623">MMGAVSVRPRRAVVLGGGLSGMLVASAVSGAAFDEVLLVERDRFPVGPEPRKGVPQARHAHNLVSGGARALESLLPGVLDRLQAEGAQRFVVPRDVILLGTGGWVRRYDGTHFFVSCSRDLLDWVVRNHVLASGTVQVLEGTVVAGLSGSARRVTGVTVRDVDTGEARELVADLVIDATGRGSQTSRWLQELLGLPRVREDVVRSGLRYATCLFSAPVGSGFPLISIQSHPREQRCGRAGGVLMPIEGGRWLVTVWGSATEQPPQTLEEFVPFAQRLRDPVLADVLAGRTALTPVRRSDSTVNRRRRYEELPVWPEGLLVAGDALAAFNPVYGHGMSVAAQSALALRRQLSAGTREVGTTRTLQRMLCRVADGAWAMATGEDVLYPGVAGDRRTTALARLRRRGVERMSVVATSRPTVAEALFGAFTLEGAFSQLLSPRLLWDVLRGPAAPPLQGPPLTTRERQLAGLDR</sequence>
<feature type="region of interest" description="Disordered" evidence="1">
    <location>
        <begin position="451"/>
        <end position="470"/>
    </location>
</feature>
<dbReference type="PANTHER" id="PTHR43422:SF3">
    <property type="entry name" value="THIAMINE THIAZOLE SYNTHASE"/>
    <property type="match status" value="1"/>
</dbReference>
<reference evidence="3" key="1">
    <citation type="journal article" date="2014" name="Int. J. Syst. Evol. Microbiol.">
        <title>Complete genome sequence of Corynebacterium casei LMG S-19264T (=DSM 44701T), isolated from a smear-ripened cheese.</title>
        <authorList>
            <consortium name="US DOE Joint Genome Institute (JGI-PGF)"/>
            <person name="Walter F."/>
            <person name="Albersmeier A."/>
            <person name="Kalinowski J."/>
            <person name="Ruckert C."/>
        </authorList>
    </citation>
    <scope>NUCLEOTIDE SEQUENCE</scope>
    <source>
        <strain evidence="3">CGMCC 4.5737</strain>
    </source>
</reference>
<evidence type="ECO:0000313" key="3">
    <source>
        <dbReference type="EMBL" id="GGM68083.1"/>
    </source>
</evidence>
<dbReference type="SUPFAM" id="SSF51905">
    <property type="entry name" value="FAD/NAD(P)-binding domain"/>
    <property type="match status" value="1"/>
</dbReference>
<dbReference type="Pfam" id="PF01494">
    <property type="entry name" value="FAD_binding_3"/>
    <property type="match status" value="1"/>
</dbReference>
<reference evidence="3" key="2">
    <citation type="submission" date="2020-09" db="EMBL/GenBank/DDBJ databases">
        <authorList>
            <person name="Sun Q."/>
            <person name="Zhou Y."/>
        </authorList>
    </citation>
    <scope>NUCLEOTIDE SEQUENCE</scope>
    <source>
        <strain evidence="3">CGMCC 4.5737</strain>
    </source>
</reference>
<protein>
    <recommendedName>
        <fullName evidence="2">FAD-binding domain-containing protein</fullName>
    </recommendedName>
</protein>
<proteinExistence type="predicted"/>
<gene>
    <name evidence="3" type="ORF">GCM10012275_43290</name>
</gene>